<reference evidence="3 4" key="1">
    <citation type="journal article" date="2014" name="Genome Announc.">
        <title>Draft Genome Sequence of Marine Flavobacterium Jejuia pallidilutea Strain 11shimoA1 and Pigmentation Mutants.</title>
        <authorList>
            <person name="Takatani N."/>
            <person name="Nakanishi M."/>
            <person name="Meirelles P."/>
            <person name="Mino S."/>
            <person name="Suda W."/>
            <person name="Oshima K."/>
            <person name="Hattori M."/>
            <person name="Ohkuma M."/>
            <person name="Hosokawa M."/>
            <person name="Miyashita K."/>
            <person name="Thompson F.L."/>
            <person name="Niwa A."/>
            <person name="Sawabe T."/>
            <person name="Sawabe T."/>
        </authorList>
    </citation>
    <scope>NUCLEOTIDE SEQUENCE [LARGE SCALE GENOMIC DNA]</scope>
    <source>
        <strain evidence="1 3">JCM 19301</strain>
        <strain evidence="2">JCM 19302</strain>
        <strain evidence="4">JCM19302</strain>
    </source>
</reference>
<dbReference type="AlphaFoldDB" id="A0A090VNV9"/>
<evidence type="ECO:0000313" key="3">
    <source>
        <dbReference type="Proteomes" id="UP000029641"/>
    </source>
</evidence>
<sequence>MVWNLERSKSAYHSSFNPISAALDSATSEITTAFLRGTSKVSLGVRNRFKDVCETPVKVLQKNTPIIISHWRRIIG</sequence>
<gene>
    <name evidence="1" type="ORF">JCM19301_3398</name>
    <name evidence="2" type="ORF">JCM19302_1150</name>
</gene>
<dbReference type="EMBL" id="BBNS01000024">
    <property type="protein sequence ID" value="GAL72388.1"/>
    <property type="molecule type" value="Genomic_DNA"/>
</dbReference>
<name>A0A090VNV9_9FLAO</name>
<accession>A0A090VNV9</accession>
<evidence type="ECO:0000313" key="1">
    <source>
        <dbReference type="EMBL" id="GAL65713.1"/>
    </source>
</evidence>
<protein>
    <submittedName>
        <fullName evidence="1">Uncharacterized protein</fullName>
    </submittedName>
</protein>
<evidence type="ECO:0000313" key="2">
    <source>
        <dbReference type="EMBL" id="GAL72388.1"/>
    </source>
</evidence>
<dbReference type="Proteomes" id="UP000029641">
    <property type="component" value="Unassembled WGS sequence"/>
</dbReference>
<dbReference type="EMBL" id="BBNR01000002">
    <property type="protein sequence ID" value="GAL65713.1"/>
    <property type="molecule type" value="Genomic_DNA"/>
</dbReference>
<dbReference type="Proteomes" id="UP000029646">
    <property type="component" value="Unassembled WGS sequence"/>
</dbReference>
<evidence type="ECO:0000313" key="4">
    <source>
        <dbReference type="Proteomes" id="UP000029646"/>
    </source>
</evidence>
<proteinExistence type="predicted"/>
<organism evidence="1 3">
    <name type="scientific">Jejuia pallidilutea</name>
    <dbReference type="NCBI Taxonomy" id="504487"/>
    <lineage>
        <taxon>Bacteria</taxon>
        <taxon>Pseudomonadati</taxon>
        <taxon>Bacteroidota</taxon>
        <taxon>Flavobacteriia</taxon>
        <taxon>Flavobacteriales</taxon>
        <taxon>Flavobacteriaceae</taxon>
        <taxon>Jejuia</taxon>
    </lineage>
</organism>
<comment type="caution">
    <text evidence="1">The sequence shown here is derived from an EMBL/GenBank/DDBJ whole genome shotgun (WGS) entry which is preliminary data.</text>
</comment>